<proteinExistence type="predicted"/>
<gene>
    <name evidence="1" type="ORF">D915_005569</name>
</gene>
<keyword evidence="2" id="KW-1185">Reference proteome</keyword>
<evidence type="ECO:0000313" key="1">
    <source>
        <dbReference type="EMBL" id="THD23358.1"/>
    </source>
</evidence>
<dbReference type="EMBL" id="JXXN02002190">
    <property type="protein sequence ID" value="THD23358.1"/>
    <property type="molecule type" value="Genomic_DNA"/>
</dbReference>
<dbReference type="InterPro" id="IPR007858">
    <property type="entry name" value="Dpy-30_motif"/>
</dbReference>
<dbReference type="Gene3D" id="1.20.890.10">
    <property type="entry name" value="cAMP-dependent protein kinase regulatory subunit, dimerization-anchoring domain"/>
    <property type="match status" value="1"/>
</dbReference>
<dbReference type="Proteomes" id="UP000230066">
    <property type="component" value="Unassembled WGS sequence"/>
</dbReference>
<evidence type="ECO:0008006" key="3">
    <source>
        <dbReference type="Google" id="ProtNLM"/>
    </source>
</evidence>
<dbReference type="Pfam" id="PF05186">
    <property type="entry name" value="Dpy-30"/>
    <property type="match status" value="1"/>
</dbReference>
<accession>A0A4E0RQR1</accession>
<reference evidence="1" key="1">
    <citation type="submission" date="2019-03" db="EMBL/GenBank/DDBJ databases">
        <title>Improved annotation for the trematode Fasciola hepatica.</title>
        <authorList>
            <person name="Choi Y.-J."/>
            <person name="Martin J."/>
            <person name="Mitreva M."/>
        </authorList>
    </citation>
    <scope>NUCLEOTIDE SEQUENCE [LARGE SCALE GENOMIC DNA]</scope>
</reference>
<evidence type="ECO:0000313" key="2">
    <source>
        <dbReference type="Proteomes" id="UP000230066"/>
    </source>
</evidence>
<comment type="caution">
    <text evidence="1">The sequence shown here is derived from an EMBL/GenBank/DDBJ whole genome shotgun (WGS) entry which is preliminary data.</text>
</comment>
<dbReference type="AlphaFoldDB" id="A0A4E0RQR1"/>
<name>A0A4E0RQR1_FASHE</name>
<sequence length="149" mass="17111">MVNKLLPVFGIRHHTVLKKQLLTTINYLFIHMIIHMFLKVVRANVHMEGKIDVNVNDDKNESHLEMILSKFLTPSVNRLIDHIAQNVGQPITAAELQALPMRAYLEYSVVPVLVCGLQSLIEEKPPKPIEYLAAFLMKNRRYPKEETGK</sequence>
<organism evidence="1 2">
    <name type="scientific">Fasciola hepatica</name>
    <name type="common">Liver fluke</name>
    <dbReference type="NCBI Taxonomy" id="6192"/>
    <lineage>
        <taxon>Eukaryota</taxon>
        <taxon>Metazoa</taxon>
        <taxon>Spiralia</taxon>
        <taxon>Lophotrochozoa</taxon>
        <taxon>Platyhelminthes</taxon>
        <taxon>Trematoda</taxon>
        <taxon>Digenea</taxon>
        <taxon>Plagiorchiida</taxon>
        <taxon>Echinostomata</taxon>
        <taxon>Echinostomatoidea</taxon>
        <taxon>Fasciolidae</taxon>
        <taxon>Fasciola</taxon>
    </lineage>
</organism>
<protein>
    <recommendedName>
        <fullName evidence="3">Dpy-30 motif protein</fullName>
    </recommendedName>
</protein>